<accession>A0ABP0R287</accession>
<protein>
    <submittedName>
        <fullName evidence="2">Transposon Ty1-PL Gag-Pol polyprotein</fullName>
    </submittedName>
</protein>
<dbReference type="Proteomes" id="UP001642464">
    <property type="component" value="Unassembled WGS sequence"/>
</dbReference>
<feature type="non-terminal residue" evidence="2">
    <location>
        <position position="1"/>
    </location>
</feature>
<proteinExistence type="predicted"/>
<reference evidence="2 3" key="1">
    <citation type="submission" date="2024-02" db="EMBL/GenBank/DDBJ databases">
        <authorList>
            <person name="Chen Y."/>
            <person name="Shah S."/>
            <person name="Dougan E. K."/>
            <person name="Thang M."/>
            <person name="Chan C."/>
        </authorList>
    </citation>
    <scope>NUCLEOTIDE SEQUENCE [LARGE SCALE GENOMIC DNA]</scope>
</reference>
<feature type="non-terminal residue" evidence="2">
    <location>
        <position position="567"/>
    </location>
</feature>
<comment type="caution">
    <text evidence="2">The sequence shown here is derived from an EMBL/GenBank/DDBJ whole genome shotgun (WGS) entry which is preliminary data.</text>
</comment>
<organism evidence="2 3">
    <name type="scientific">Durusdinium trenchii</name>
    <dbReference type="NCBI Taxonomy" id="1381693"/>
    <lineage>
        <taxon>Eukaryota</taxon>
        <taxon>Sar</taxon>
        <taxon>Alveolata</taxon>
        <taxon>Dinophyceae</taxon>
        <taxon>Suessiales</taxon>
        <taxon>Symbiodiniaceae</taxon>
        <taxon>Durusdinium</taxon>
    </lineage>
</organism>
<evidence type="ECO:0000313" key="3">
    <source>
        <dbReference type="Proteomes" id="UP001642464"/>
    </source>
</evidence>
<keyword evidence="3" id="KW-1185">Reference proteome</keyword>
<sequence>VEELPPVVSMDEYSPSIAAESVSEGELERFWEDVKRQEDAYADEDERRLKTLEEKRKKLLDDVPLCLKRKAEEDDEQKAKIPRTMFQQLQVMVSDQEFKGLLRQKILKKGEERKRHSQWLPKEVKQIRRLLDLPVSAVRLHRTPRKKLQPVPNGKKRRRITIMLLEGPGEAMIVDESTKDMEKPRKTCSVAWRGLTVFVNPEAKKSKKEPPHKAYVQIDENTYEASLKSSEEVKIWKDLVEKEQVWQVYKQVLLLKLKASGKELDPRWFSEEEAKKFQDSDLREWEAWIKNGVIKRLTPEEAASVPKSAIFRLPLRIVRVGMQEIPFCRSTFVAKNDSGVFALCGLHVDDGFLTGNPRDPDFESLRKKIDQAFNIKAWEKIDLKGVDYLGMKVSFDQSQNVIIDDMTTYVLKIQPMTVPTSPGKLSSQDLTAYRQLVMKMRWPIQHVTPEYMFRASSLAQRVSTASALEAKEANQLLEEMHEAARAGEARLEYHELKGDALFVTYFDAALGKKDGTAQSGEVHVLTDSLSLSQPRRANIIEYHSNKIGRVVRSSLAAESCALTKGAD</sequence>
<name>A0ABP0R287_9DINO</name>
<evidence type="ECO:0000313" key="2">
    <source>
        <dbReference type="EMBL" id="CAK9094314.1"/>
    </source>
</evidence>
<feature type="coiled-coil region" evidence="1">
    <location>
        <begin position="35"/>
        <end position="62"/>
    </location>
</feature>
<dbReference type="EMBL" id="CAXAMM010040607">
    <property type="protein sequence ID" value="CAK9094314.1"/>
    <property type="molecule type" value="Genomic_DNA"/>
</dbReference>
<keyword evidence="1" id="KW-0175">Coiled coil</keyword>
<evidence type="ECO:0000256" key="1">
    <source>
        <dbReference type="SAM" id="Coils"/>
    </source>
</evidence>
<gene>
    <name evidence="2" type="ORF">SCF082_LOCUS44333</name>
</gene>